<dbReference type="GO" id="GO:0005886">
    <property type="term" value="C:plasma membrane"/>
    <property type="evidence" value="ECO:0007669"/>
    <property type="project" value="TreeGrafter"/>
</dbReference>
<dbReference type="SUPFAM" id="SSF48371">
    <property type="entry name" value="ARM repeat"/>
    <property type="match status" value="1"/>
</dbReference>
<evidence type="ECO:0000256" key="13">
    <source>
        <dbReference type="ARBA" id="ARBA00062790"/>
    </source>
</evidence>
<accession>A0AAV3AT57</accession>
<evidence type="ECO:0000256" key="11">
    <source>
        <dbReference type="ARBA" id="ARBA00023125"/>
    </source>
</evidence>
<feature type="region of interest" description="Disordered" evidence="16">
    <location>
        <begin position="181"/>
        <end position="213"/>
    </location>
</feature>
<evidence type="ECO:0000256" key="15">
    <source>
        <dbReference type="PROSITE-ProRule" id="PRU00259"/>
    </source>
</evidence>
<keyword evidence="10" id="KW-0965">Cell junction</keyword>
<sequence>MALVASPCAEQGYIRTVLSQDHFMDLDTSSLALPSEEMLKVGRQDPEKSMRIQHQVQMTMARRTNKRSLANEVLISNFYFYIFIQDYQSQVYENGWSGGYSQYGQRRQENGWAGGYSTYNQYGTEKDPTQRKPLSRKEVSPERDGGVAMYEQRKNTAASLRYPEQRHYNASTYRYTRSEFGSAAKARQSTTRKSNMSDQDSVFMNSGPNSPAKGIYEQRNSRSLNNLLDKEIYQTSYTAGTNQVYTLGGIPRLIRLLSSDNEEVQRASCAALRNLVFEDNDNKLEVCEQRGMPILLNLLRDTHDLEIKRQITGLLWNLSSNDQLKIMLIRDALSTLTRSIIIPCSGWKEGEYSKNDMMNDVDIFYNATGCLRNMSSAGPEGRQAMRECDGLIDSLVHYVRKSIADYKPDDRATENCVCILHNLSYQLESELPGQYSKYFYVQNRNEASSDTNIGCFGGRSRKVKEQWGDTPIAEEISNPRGVEWLWNSIVVRMYLSLIAKSSRNYTQEASLGALQNLTAGNGSMPYSVAQMVVQKENGLQHIRNMLFSSDPGVKRTSMSLLRNLSRNSSLHNDIATELIPDLVRALPDTVPESNIANDTTASLCYVLNSLISSSSQNAKLLLQNGGVRKLINLSSSDGSMGSKAGKAASLVLYNMWSHQELHTAYKKAAFKKGDFVNPKTSKAYHSL</sequence>
<dbReference type="GO" id="GO:0098609">
    <property type="term" value="P:cell-cell adhesion"/>
    <property type="evidence" value="ECO:0007669"/>
    <property type="project" value="InterPro"/>
</dbReference>
<comment type="subunit">
    <text evidence="13">Interacts with DSC2. Interacts with JUP. Interacts with KRT5/CK5, KRT8/CK8, KRT14/CK14, KRT18/CK18 and VIM. Interacts (via N-terminus) with MARK3/C-TAK1. Interacts with DSP. Interacts with DSG1, DSG2 and DSG3. Interacts (via N-terminus) with CTNNB1. Interacts with CDH1. Interacts with the RNA polymerase III (Pol III) complex proteins POLR3A/RPC155, POLR3F/RPC39 and POLR3C/RPC82. Interacts with CTNNA3. Interacts (via N-terminus) with SCN5A/Nav1.5. Interacts with ANK3/ANKG and GJA1/CX43.</text>
</comment>
<protein>
    <recommendedName>
        <fullName evidence="14">Plakophilin-2</fullName>
    </recommendedName>
</protein>
<organism evidence="17 18">
    <name type="scientific">Pyxicephalus adspersus</name>
    <name type="common">African bullfrog</name>
    <dbReference type="NCBI Taxonomy" id="30357"/>
    <lineage>
        <taxon>Eukaryota</taxon>
        <taxon>Metazoa</taxon>
        <taxon>Chordata</taxon>
        <taxon>Craniata</taxon>
        <taxon>Vertebrata</taxon>
        <taxon>Euteleostomi</taxon>
        <taxon>Amphibia</taxon>
        <taxon>Batrachia</taxon>
        <taxon>Anura</taxon>
        <taxon>Neobatrachia</taxon>
        <taxon>Ranoidea</taxon>
        <taxon>Pyxicephalidae</taxon>
        <taxon>Pyxicephalinae</taxon>
        <taxon>Pyxicephalus</taxon>
    </lineage>
</organism>
<keyword evidence="18" id="KW-1185">Reference proteome</keyword>
<dbReference type="GO" id="GO:0072659">
    <property type="term" value="P:protein localization to plasma membrane"/>
    <property type="evidence" value="ECO:0007669"/>
    <property type="project" value="TreeGrafter"/>
</dbReference>
<dbReference type="InterPro" id="IPR016024">
    <property type="entry name" value="ARM-type_fold"/>
</dbReference>
<reference evidence="17" key="1">
    <citation type="thesis" date="2020" institute="ProQuest LLC" country="789 East Eisenhower Parkway, Ann Arbor, MI, USA">
        <title>Comparative Genomics and Chromosome Evolution.</title>
        <authorList>
            <person name="Mudd A.B."/>
        </authorList>
    </citation>
    <scope>NUCLEOTIDE SEQUENCE</scope>
    <source>
        <strain evidence="17">1538</strain>
        <tissue evidence="17">Blood</tissue>
    </source>
</reference>
<feature type="region of interest" description="Disordered" evidence="16">
    <location>
        <begin position="119"/>
        <end position="145"/>
    </location>
</feature>
<comment type="subcellular location">
    <subcellularLocation>
        <location evidence="2">Cell junction</location>
    </subcellularLocation>
    <subcellularLocation>
        <location evidence="3">Cytoplasm</location>
    </subcellularLocation>
    <subcellularLocation>
        <location evidence="1">Nucleus</location>
    </subcellularLocation>
</comment>
<keyword evidence="6" id="KW-0963">Cytoplasm</keyword>
<keyword evidence="5" id="KW-0488">Methylation</keyword>
<feature type="repeat" description="ARM" evidence="15">
    <location>
        <begin position="248"/>
        <end position="283"/>
    </location>
</feature>
<evidence type="ECO:0000256" key="10">
    <source>
        <dbReference type="ARBA" id="ARBA00022949"/>
    </source>
</evidence>
<dbReference type="InterPro" id="IPR028435">
    <property type="entry name" value="Plakophilin/d_Catenin"/>
</dbReference>
<keyword evidence="11" id="KW-0238">DNA-binding</keyword>
<evidence type="ECO:0000256" key="14">
    <source>
        <dbReference type="ARBA" id="ARBA00069721"/>
    </source>
</evidence>
<dbReference type="GO" id="GO:0007507">
    <property type="term" value="P:heart development"/>
    <property type="evidence" value="ECO:0007669"/>
    <property type="project" value="TreeGrafter"/>
</dbReference>
<evidence type="ECO:0000256" key="12">
    <source>
        <dbReference type="ARBA" id="ARBA00023242"/>
    </source>
</evidence>
<dbReference type="SMART" id="SM00185">
    <property type="entry name" value="ARM"/>
    <property type="match status" value="6"/>
</dbReference>
<dbReference type="Proteomes" id="UP001181693">
    <property type="component" value="Unassembled WGS sequence"/>
</dbReference>
<dbReference type="GO" id="GO:0003677">
    <property type="term" value="F:DNA binding"/>
    <property type="evidence" value="ECO:0007669"/>
    <property type="project" value="UniProtKB-KW"/>
</dbReference>
<dbReference type="InterPro" id="IPR011989">
    <property type="entry name" value="ARM-like"/>
</dbReference>
<evidence type="ECO:0000313" key="17">
    <source>
        <dbReference type="EMBL" id="DBA30358.1"/>
    </source>
</evidence>
<evidence type="ECO:0000256" key="6">
    <source>
        <dbReference type="ARBA" id="ARBA00022490"/>
    </source>
</evidence>
<dbReference type="AlphaFoldDB" id="A0AAV3AT57"/>
<evidence type="ECO:0000256" key="2">
    <source>
        <dbReference type="ARBA" id="ARBA00004282"/>
    </source>
</evidence>
<keyword evidence="7" id="KW-0597">Phosphoprotein</keyword>
<evidence type="ECO:0000256" key="16">
    <source>
        <dbReference type="SAM" id="MobiDB-lite"/>
    </source>
</evidence>
<keyword evidence="12" id="KW-0539">Nucleus</keyword>
<name>A0AAV3AT57_PYXAD</name>
<evidence type="ECO:0000256" key="5">
    <source>
        <dbReference type="ARBA" id="ARBA00022481"/>
    </source>
</evidence>
<comment type="similarity">
    <text evidence="4">Belongs to the beta-catenin family.</text>
</comment>
<dbReference type="Pfam" id="PF00514">
    <property type="entry name" value="Arm"/>
    <property type="match status" value="2"/>
</dbReference>
<evidence type="ECO:0000256" key="9">
    <source>
        <dbReference type="ARBA" id="ARBA00022889"/>
    </source>
</evidence>
<feature type="compositionally biased region" description="Basic and acidic residues" evidence="16">
    <location>
        <begin position="124"/>
        <end position="145"/>
    </location>
</feature>
<dbReference type="GO" id="GO:0030057">
    <property type="term" value="C:desmosome"/>
    <property type="evidence" value="ECO:0007669"/>
    <property type="project" value="UniProtKB-ARBA"/>
</dbReference>
<dbReference type="FunFam" id="1.25.10.10:FF:000159">
    <property type="entry name" value="Plakophilin 2"/>
    <property type="match status" value="1"/>
</dbReference>
<dbReference type="GO" id="GO:0014704">
    <property type="term" value="C:intercalated disc"/>
    <property type="evidence" value="ECO:0007669"/>
    <property type="project" value="TreeGrafter"/>
</dbReference>
<gene>
    <name evidence="17" type="ORF">GDO54_006351</name>
</gene>
<evidence type="ECO:0000256" key="4">
    <source>
        <dbReference type="ARBA" id="ARBA00005462"/>
    </source>
</evidence>
<dbReference type="GO" id="GO:0045110">
    <property type="term" value="P:intermediate filament bundle assembly"/>
    <property type="evidence" value="ECO:0007669"/>
    <property type="project" value="TreeGrafter"/>
</dbReference>
<evidence type="ECO:0000256" key="1">
    <source>
        <dbReference type="ARBA" id="ARBA00004123"/>
    </source>
</evidence>
<keyword evidence="8" id="KW-0677">Repeat</keyword>
<dbReference type="Gene3D" id="1.25.10.10">
    <property type="entry name" value="Leucine-rich Repeat Variant"/>
    <property type="match status" value="1"/>
</dbReference>
<feature type="compositionally biased region" description="Polar residues" evidence="16">
    <location>
        <begin position="187"/>
        <end position="209"/>
    </location>
</feature>
<feature type="repeat" description="ARM" evidence="15">
    <location>
        <begin position="290"/>
        <end position="333"/>
    </location>
</feature>
<evidence type="ECO:0000256" key="3">
    <source>
        <dbReference type="ARBA" id="ARBA00004496"/>
    </source>
</evidence>
<dbReference type="GO" id="GO:0005634">
    <property type="term" value="C:nucleus"/>
    <property type="evidence" value="ECO:0007669"/>
    <property type="project" value="UniProtKB-SubCell"/>
</dbReference>
<dbReference type="PANTHER" id="PTHR10372">
    <property type="entry name" value="PLAKOPHILLIN-RELATED"/>
    <property type="match status" value="1"/>
</dbReference>
<comment type="caution">
    <text evidence="17">The sequence shown here is derived from an EMBL/GenBank/DDBJ whole genome shotgun (WGS) entry which is preliminary data.</text>
</comment>
<evidence type="ECO:0000256" key="8">
    <source>
        <dbReference type="ARBA" id="ARBA00022737"/>
    </source>
</evidence>
<dbReference type="GO" id="GO:0005912">
    <property type="term" value="C:adherens junction"/>
    <property type="evidence" value="ECO:0007669"/>
    <property type="project" value="TreeGrafter"/>
</dbReference>
<dbReference type="PROSITE" id="PS50176">
    <property type="entry name" value="ARM_REPEAT"/>
    <property type="match status" value="2"/>
</dbReference>
<proteinExistence type="inferred from homology"/>
<dbReference type="GO" id="GO:0002934">
    <property type="term" value="P:desmosome organization"/>
    <property type="evidence" value="ECO:0007669"/>
    <property type="project" value="TreeGrafter"/>
</dbReference>
<dbReference type="EMBL" id="DYDO01000002">
    <property type="protein sequence ID" value="DBA30358.1"/>
    <property type="molecule type" value="Genomic_DNA"/>
</dbReference>
<evidence type="ECO:0000256" key="7">
    <source>
        <dbReference type="ARBA" id="ARBA00022553"/>
    </source>
</evidence>
<evidence type="ECO:0000313" key="18">
    <source>
        <dbReference type="Proteomes" id="UP001181693"/>
    </source>
</evidence>
<dbReference type="InterPro" id="IPR000225">
    <property type="entry name" value="Armadillo"/>
</dbReference>
<dbReference type="PANTHER" id="PTHR10372:SF25">
    <property type="entry name" value="PLAKOPHILIN-2"/>
    <property type="match status" value="1"/>
</dbReference>
<keyword evidence="9" id="KW-0130">Cell adhesion</keyword>
<dbReference type="GO" id="GO:0005737">
    <property type="term" value="C:cytoplasm"/>
    <property type="evidence" value="ECO:0007669"/>
    <property type="project" value="UniProtKB-SubCell"/>
</dbReference>